<feature type="transmembrane region" description="Helical" evidence="11">
    <location>
        <begin position="438"/>
        <end position="462"/>
    </location>
</feature>
<dbReference type="GO" id="GO:0005886">
    <property type="term" value="C:plasma membrane"/>
    <property type="evidence" value="ECO:0000318"/>
    <property type="project" value="GO_Central"/>
</dbReference>
<feature type="compositionally biased region" description="Low complexity" evidence="10">
    <location>
        <begin position="11"/>
        <end position="21"/>
    </location>
</feature>
<keyword evidence="3 11" id="KW-0812">Transmembrane</keyword>
<dbReference type="AlphaFoldDB" id="A0A067FEI7"/>
<evidence type="ECO:0000256" key="10">
    <source>
        <dbReference type="SAM" id="MobiDB-lite"/>
    </source>
</evidence>
<dbReference type="InterPro" id="IPR017938">
    <property type="entry name" value="Riboflavin_synthase-like_b-brl"/>
</dbReference>
<dbReference type="InterPro" id="IPR013112">
    <property type="entry name" value="FAD-bd_8"/>
</dbReference>
<keyword evidence="4" id="KW-0479">Metal-binding</keyword>
<keyword evidence="8" id="KW-0560">Oxidoreductase</keyword>
<dbReference type="InterPro" id="IPR039261">
    <property type="entry name" value="FNR_nucleotide-bd"/>
</dbReference>
<name>A0A067FEI7_CITSI</name>
<feature type="compositionally biased region" description="Polar residues" evidence="10">
    <location>
        <begin position="1"/>
        <end position="10"/>
    </location>
</feature>
<keyword evidence="7 11" id="KW-1133">Transmembrane helix</keyword>
<feature type="region of interest" description="Disordered" evidence="10">
    <location>
        <begin position="1"/>
        <end position="21"/>
    </location>
</feature>
<proteinExistence type="predicted"/>
<evidence type="ECO:0000256" key="1">
    <source>
        <dbReference type="ARBA" id="ARBA00004141"/>
    </source>
</evidence>
<dbReference type="eggNOG" id="KOG0039">
    <property type="taxonomic scope" value="Eukaryota"/>
</dbReference>
<evidence type="ECO:0000256" key="9">
    <source>
        <dbReference type="ARBA" id="ARBA00023136"/>
    </source>
</evidence>
<evidence type="ECO:0000256" key="11">
    <source>
        <dbReference type="SAM" id="Phobius"/>
    </source>
</evidence>
<reference evidence="13 14" key="1">
    <citation type="submission" date="2014-04" db="EMBL/GenBank/DDBJ databases">
        <authorList>
            <consortium name="International Citrus Genome Consortium"/>
            <person name="Gmitter F."/>
            <person name="Chen C."/>
            <person name="Farmerie W."/>
            <person name="Harkins T."/>
            <person name="Desany B."/>
            <person name="Mohiuddin M."/>
            <person name="Kodira C."/>
            <person name="Borodovsky M."/>
            <person name="Lomsadze A."/>
            <person name="Burns P."/>
            <person name="Jenkins J."/>
            <person name="Prochnik S."/>
            <person name="Shu S."/>
            <person name="Chapman J."/>
            <person name="Pitluck S."/>
            <person name="Schmutz J."/>
            <person name="Rokhsar D."/>
        </authorList>
    </citation>
    <scope>NUCLEOTIDE SEQUENCE</scope>
</reference>
<dbReference type="EMBL" id="KK784902">
    <property type="protein sequence ID" value="KDO65733.1"/>
    <property type="molecule type" value="Genomic_DNA"/>
</dbReference>
<dbReference type="GO" id="GO:0016174">
    <property type="term" value="F:NAD(P)H oxidase H2O2-forming activity"/>
    <property type="evidence" value="ECO:0000318"/>
    <property type="project" value="GO_Central"/>
</dbReference>
<dbReference type="Pfam" id="PF08030">
    <property type="entry name" value="NAD_binding_6"/>
    <property type="match status" value="1"/>
</dbReference>
<evidence type="ECO:0000313" key="14">
    <source>
        <dbReference type="Proteomes" id="UP000027120"/>
    </source>
</evidence>
<evidence type="ECO:0000259" key="12">
    <source>
        <dbReference type="PROSITE" id="PS51384"/>
    </source>
</evidence>
<dbReference type="GO" id="GO:0016175">
    <property type="term" value="F:superoxide-generating NAD(P)H oxidase activity"/>
    <property type="evidence" value="ECO:0007669"/>
    <property type="project" value="UniProtKB-ARBA"/>
</dbReference>
<dbReference type="Proteomes" id="UP000027120">
    <property type="component" value="Unassembled WGS sequence"/>
</dbReference>
<dbReference type="Pfam" id="PF08022">
    <property type="entry name" value="FAD_binding_8"/>
    <property type="match status" value="1"/>
</dbReference>
<comment type="subcellular location">
    <subcellularLocation>
        <location evidence="1">Membrane</location>
        <topology evidence="1">Multi-pass membrane protein</topology>
    </subcellularLocation>
</comment>
<dbReference type="GO" id="GO:0042742">
    <property type="term" value="P:defense response to bacterium"/>
    <property type="evidence" value="ECO:0007669"/>
    <property type="project" value="UniProtKB-ARBA"/>
</dbReference>
<evidence type="ECO:0000256" key="7">
    <source>
        <dbReference type="ARBA" id="ARBA00022989"/>
    </source>
</evidence>
<dbReference type="GO" id="GO:0046872">
    <property type="term" value="F:metal ion binding"/>
    <property type="evidence" value="ECO:0007669"/>
    <property type="project" value="UniProtKB-KW"/>
</dbReference>
<dbReference type="InterPro" id="IPR050369">
    <property type="entry name" value="RBOH/FRE"/>
</dbReference>
<evidence type="ECO:0000256" key="5">
    <source>
        <dbReference type="ARBA" id="ARBA00022827"/>
    </source>
</evidence>
<dbReference type="InterPro" id="IPR013121">
    <property type="entry name" value="Fe_red_NAD-bd_6"/>
</dbReference>
<dbReference type="SUPFAM" id="SSF63380">
    <property type="entry name" value="Riboflavin synthase domain-like"/>
    <property type="match status" value="1"/>
</dbReference>
<keyword evidence="14" id="KW-1185">Reference proteome</keyword>
<evidence type="ECO:0000256" key="8">
    <source>
        <dbReference type="ARBA" id="ARBA00023002"/>
    </source>
</evidence>
<feature type="transmembrane region" description="Helical" evidence="11">
    <location>
        <begin position="253"/>
        <end position="273"/>
    </location>
</feature>
<dbReference type="CDD" id="cd06186">
    <property type="entry name" value="NOX_Duox_like_FAD_NADP"/>
    <property type="match status" value="1"/>
</dbReference>
<evidence type="ECO:0000256" key="4">
    <source>
        <dbReference type="ARBA" id="ARBA00022723"/>
    </source>
</evidence>
<dbReference type="PaxDb" id="2711-XP_006477731.1"/>
<evidence type="ECO:0000256" key="3">
    <source>
        <dbReference type="ARBA" id="ARBA00022692"/>
    </source>
</evidence>
<protein>
    <recommendedName>
        <fullName evidence="12">FAD-binding FR-type domain-containing protein</fullName>
    </recommendedName>
</protein>
<dbReference type="InterPro" id="IPR017927">
    <property type="entry name" value="FAD-bd_FR_type"/>
</dbReference>
<dbReference type="Pfam" id="PF01794">
    <property type="entry name" value="Ferric_reduct"/>
    <property type="match status" value="1"/>
</dbReference>
<dbReference type="InterPro" id="IPR013130">
    <property type="entry name" value="Fe3_Rdtase_TM_dom"/>
</dbReference>
<evidence type="ECO:0000256" key="6">
    <source>
        <dbReference type="ARBA" id="ARBA00022857"/>
    </source>
</evidence>
<sequence>MHAESQETTLSSCSSSSSSSSPSCSACVVPLAFSPVQGTVTVPFSAGWNRRYRDASGENLITSLEIIPLRFTNLEWTDVEARFDRLAYTKNGTEPVIKWSDFSFCIAKLKLLLYIIVFPSNFVAMQQTPEFANEILRALRGRSEWKVDITKNELRDYWHRMAGSVDSRIQLFFYMCDRNFDGKIDEIDMKQTILGSASANKLSMTHEEAQEYAASIMEFLDTKKRGYLEVTNPHKDDLYHEPMSKNEVRFRSYWRRAWIVLFWLLICAVLFTWKFIQYSHRPAFQVMGYCLSTAKGAAETLKLNMALILLPVSRNTVTWLRKKRWLSSIIPFNDNINFHKLIACGIVVGVILHGGTHLACDFPRIAGCDRVLFQQTLASGFGHQQPTYMQILATKEVATGIAMVILMAIAFPLATKWARRQSTLLPRSVRHVAGYNTFWYSHHLFVFVYALLFVHGMFLFLTNNPFEKTTWMYIAVPVLLYAGERIYRVVRSGIYEIKNLTPSLYPGKVLSLKMQKPEGFRYRAGMYMFVQCPEISPFEWHPFSLTSGPADDFLSVHIRALGDWTYRLYGIFQEEMLGAAKGFPKVYIDGPYGASSQDYVKYDVVLLIGLGIGATPFISIIRDVANNAQKAEFDQVAGSVCKIPKGPLKAYLYWVTREQISFEWFRDVITEISKIYLKQPVIEMHNFLSSVYQEGDGRSAILSVIQALHYARTGIDIISKTPMWTHYSRPDWFNVFSKLARRHPGERIGVFYCGSLLLGKELEGLCTTFSYRTNTRFVFHKEHF</sequence>
<gene>
    <name evidence="13" type="ORF">CISIN_1g047110mg</name>
</gene>
<dbReference type="SUPFAM" id="SSF47473">
    <property type="entry name" value="EF-hand"/>
    <property type="match status" value="1"/>
</dbReference>
<organism evidence="13 14">
    <name type="scientific">Citrus sinensis</name>
    <name type="common">Sweet orange</name>
    <name type="synonym">Citrus aurantium var. sinensis</name>
    <dbReference type="NCBI Taxonomy" id="2711"/>
    <lineage>
        <taxon>Eukaryota</taxon>
        <taxon>Viridiplantae</taxon>
        <taxon>Streptophyta</taxon>
        <taxon>Embryophyta</taxon>
        <taxon>Tracheophyta</taxon>
        <taxon>Spermatophyta</taxon>
        <taxon>Magnoliopsida</taxon>
        <taxon>eudicotyledons</taxon>
        <taxon>Gunneridae</taxon>
        <taxon>Pentapetalae</taxon>
        <taxon>rosids</taxon>
        <taxon>malvids</taxon>
        <taxon>Sapindales</taxon>
        <taxon>Rutaceae</taxon>
        <taxon>Aurantioideae</taxon>
        <taxon>Citrus</taxon>
    </lineage>
</organism>
<dbReference type="PRINTS" id="PR00466">
    <property type="entry name" value="GP91PHOX"/>
</dbReference>
<dbReference type="PANTHER" id="PTHR11972:SF127">
    <property type="entry name" value="RESPIRATORY BURST OXIDASE HOMOLOG PROTEIN A-LIKE"/>
    <property type="match status" value="1"/>
</dbReference>
<keyword evidence="2" id="KW-0285">Flavoprotein</keyword>
<dbReference type="SMR" id="A0A067FEI7"/>
<keyword evidence="9 11" id="KW-0472">Membrane</keyword>
<dbReference type="Gene3D" id="1.10.238.10">
    <property type="entry name" value="EF-hand"/>
    <property type="match status" value="1"/>
</dbReference>
<dbReference type="PANTHER" id="PTHR11972">
    <property type="entry name" value="NADPH OXIDASE"/>
    <property type="match status" value="1"/>
</dbReference>
<dbReference type="GO" id="GO:0009653">
    <property type="term" value="P:anatomical structure morphogenesis"/>
    <property type="evidence" value="ECO:0007669"/>
    <property type="project" value="UniProtKB-ARBA"/>
</dbReference>
<dbReference type="Gene3D" id="3.40.50.80">
    <property type="entry name" value="Nucleotide-binding domain of ferredoxin-NADP reductase (FNR) module"/>
    <property type="match status" value="1"/>
</dbReference>
<dbReference type="SFLD" id="SFLDG01169">
    <property type="entry name" value="NADPH_oxidase_subgroup_(NOX)"/>
    <property type="match status" value="1"/>
</dbReference>
<dbReference type="FunFam" id="2.40.30.10:FF:000059">
    <property type="entry name" value="dual oxidase isoform X1"/>
    <property type="match status" value="1"/>
</dbReference>
<keyword evidence="6" id="KW-0521">NADP</keyword>
<evidence type="ECO:0000313" key="13">
    <source>
        <dbReference type="EMBL" id="KDO65733.1"/>
    </source>
</evidence>
<dbReference type="SUPFAM" id="SSF52343">
    <property type="entry name" value="Ferredoxin reductase-like, C-terminal NADP-linked domain"/>
    <property type="match status" value="1"/>
</dbReference>
<dbReference type="Gene3D" id="2.40.30.10">
    <property type="entry name" value="Translation factors"/>
    <property type="match status" value="1"/>
</dbReference>
<feature type="transmembrane region" description="Helical" evidence="11">
    <location>
        <begin position="397"/>
        <end position="418"/>
    </location>
</feature>
<dbReference type="InterPro" id="IPR000778">
    <property type="entry name" value="Cyt_b245_heavy_chain"/>
</dbReference>
<dbReference type="InterPro" id="IPR011992">
    <property type="entry name" value="EF-hand-dom_pair"/>
</dbReference>
<accession>A0A067FEI7</accession>
<dbReference type="PROSITE" id="PS51384">
    <property type="entry name" value="FAD_FR"/>
    <property type="match status" value="1"/>
</dbReference>
<feature type="domain" description="FAD-binding FR-type" evidence="12">
    <location>
        <begin position="487"/>
        <end position="598"/>
    </location>
</feature>
<evidence type="ECO:0000256" key="2">
    <source>
        <dbReference type="ARBA" id="ARBA00022630"/>
    </source>
</evidence>
<keyword evidence="5" id="KW-0274">FAD</keyword>